<reference evidence="1 4" key="2">
    <citation type="submission" date="2019-07" db="EMBL/GenBank/DDBJ databases">
        <title>Whole genome shotgun sequence of Halomonas cupida NBRC 102219.</title>
        <authorList>
            <person name="Hosoyama A."/>
            <person name="Uohara A."/>
            <person name="Ohji S."/>
            <person name="Ichikawa N."/>
        </authorList>
    </citation>
    <scope>NUCLEOTIDE SEQUENCE [LARGE SCALE GENOMIC DNA]</scope>
    <source>
        <strain evidence="1 4">NBRC 102219</strain>
    </source>
</reference>
<reference evidence="2 3" key="1">
    <citation type="submission" date="2016-11" db="EMBL/GenBank/DDBJ databases">
        <authorList>
            <person name="Jaros S."/>
            <person name="Januszkiewicz K."/>
            <person name="Wedrychowicz H."/>
        </authorList>
    </citation>
    <scope>NUCLEOTIDE SEQUENCE [LARGE SCALE GENOMIC DNA]</scope>
    <source>
        <strain evidence="2 3">DSM 4740</strain>
    </source>
</reference>
<dbReference type="AlphaFoldDB" id="A0A1M7JL49"/>
<evidence type="ECO:0000313" key="1">
    <source>
        <dbReference type="EMBL" id="GEN24567.1"/>
    </source>
</evidence>
<protein>
    <submittedName>
        <fullName evidence="2">Uncharacterized protein</fullName>
    </submittedName>
</protein>
<dbReference type="EMBL" id="BJXU01000094">
    <property type="protein sequence ID" value="GEN24567.1"/>
    <property type="molecule type" value="Genomic_DNA"/>
</dbReference>
<dbReference type="Proteomes" id="UP000184123">
    <property type="component" value="Unassembled WGS sequence"/>
</dbReference>
<sequence length="179" mass="19701">MSVFKVCTHQQRLSYRSPGTALEQQPAWNTQHSASCENASAMLPYQPSSHPTTDQKSIKRENDQMRPWIALSIATALVGCSNEESGVFDAEGLIEELRGNPEIQAAAVSEDHREIFIGLKAERADQGEALASSVCEQARQYGSGQLDNRTIRIMDVMQAVENDEKVELYSLDCVLSPGS</sequence>
<dbReference type="EMBL" id="FRCA01000009">
    <property type="protein sequence ID" value="SHM53839.1"/>
    <property type="molecule type" value="Genomic_DNA"/>
</dbReference>
<accession>A0A1M7JL49</accession>
<evidence type="ECO:0000313" key="3">
    <source>
        <dbReference type="Proteomes" id="UP000184123"/>
    </source>
</evidence>
<gene>
    <name evidence="1" type="ORF">HCU01_25160</name>
    <name evidence="2" type="ORF">SAMN05660971_03219</name>
</gene>
<name>A0A1M7JL49_9GAMM</name>
<dbReference type="Proteomes" id="UP000321726">
    <property type="component" value="Unassembled WGS sequence"/>
</dbReference>
<keyword evidence="4" id="KW-1185">Reference proteome</keyword>
<evidence type="ECO:0000313" key="2">
    <source>
        <dbReference type="EMBL" id="SHM53839.1"/>
    </source>
</evidence>
<evidence type="ECO:0000313" key="4">
    <source>
        <dbReference type="Proteomes" id="UP000321726"/>
    </source>
</evidence>
<proteinExistence type="predicted"/>
<organism evidence="2 3">
    <name type="scientific">Halomonas cupida</name>
    <dbReference type="NCBI Taxonomy" id="44933"/>
    <lineage>
        <taxon>Bacteria</taxon>
        <taxon>Pseudomonadati</taxon>
        <taxon>Pseudomonadota</taxon>
        <taxon>Gammaproteobacteria</taxon>
        <taxon>Oceanospirillales</taxon>
        <taxon>Halomonadaceae</taxon>
        <taxon>Halomonas</taxon>
    </lineage>
</organism>